<organism evidence="1 2">
    <name type="scientific">Cytospora paraplurivora</name>
    <dbReference type="NCBI Taxonomy" id="2898453"/>
    <lineage>
        <taxon>Eukaryota</taxon>
        <taxon>Fungi</taxon>
        <taxon>Dikarya</taxon>
        <taxon>Ascomycota</taxon>
        <taxon>Pezizomycotina</taxon>
        <taxon>Sordariomycetes</taxon>
        <taxon>Sordariomycetidae</taxon>
        <taxon>Diaporthales</taxon>
        <taxon>Cytosporaceae</taxon>
        <taxon>Cytospora</taxon>
    </lineage>
</organism>
<dbReference type="Proteomes" id="UP001320245">
    <property type="component" value="Unassembled WGS sequence"/>
</dbReference>
<keyword evidence="2" id="KW-1185">Reference proteome</keyword>
<gene>
    <name evidence="1" type="ORF">SLS53_002448</name>
</gene>
<proteinExistence type="predicted"/>
<protein>
    <submittedName>
        <fullName evidence="1">Uncharacterized protein</fullName>
    </submittedName>
</protein>
<dbReference type="AlphaFoldDB" id="A0AAN9ULT1"/>
<dbReference type="SUPFAM" id="SSF49870">
    <property type="entry name" value="Osmotin, thaumatin-like protein"/>
    <property type="match status" value="1"/>
</dbReference>
<accession>A0AAN9ULT1</accession>
<dbReference type="InterPro" id="IPR037176">
    <property type="entry name" value="Osmotin/thaumatin-like_sf"/>
</dbReference>
<dbReference type="EMBL" id="JAJSPL020000006">
    <property type="protein sequence ID" value="KAK7746489.1"/>
    <property type="molecule type" value="Genomic_DNA"/>
</dbReference>
<evidence type="ECO:0000313" key="2">
    <source>
        <dbReference type="Proteomes" id="UP001320245"/>
    </source>
</evidence>
<name>A0AAN9ULT1_9PEZI</name>
<comment type="caution">
    <text evidence="1">The sequence shown here is derived from an EMBL/GenBank/DDBJ whole genome shotgun (WGS) entry which is preliminary data.</text>
</comment>
<sequence>MLGTILMKVTSLLATMEVSPGTHLPPSVDRNIEARDEEAPNVAAITAVPPTAFESYTVGRLVRGDITVLIEGQLGLNQKTAAAGVQRWTCSVAPSFTWGDEDDGGTGVAITNADTAWRAFYFYYNACDYVPYKYVWVSPGGTVFVSLPAMFQGRITRGTDETTDGCGAWQWNLGGIPRPLGTWLELAIDNESWIWGDVSLIRGCDGGVLMWSQDGSGSWKGFVKDILTGGPPGVYDVKPSGQWVIAATENWDGTTNWTSMLWDLEMVGPEVVYVDDAHGNPVIVSKNGRFGTFWPSGRL</sequence>
<reference evidence="1 2" key="1">
    <citation type="journal article" date="2023" name="PLoS ONE">
        <title>Cytospora paraplurivora sp. nov. isolated from orchards with fruit tree decline syndrome in Ontario, Canada.</title>
        <authorList>
            <person name="Ilyukhin E."/>
            <person name="Nguyen H.D.T."/>
            <person name="Castle A.J."/>
            <person name="Ellouze W."/>
        </authorList>
    </citation>
    <scope>NUCLEOTIDE SEQUENCE [LARGE SCALE GENOMIC DNA]</scope>
    <source>
        <strain evidence="1 2">FDS-564</strain>
    </source>
</reference>
<evidence type="ECO:0000313" key="1">
    <source>
        <dbReference type="EMBL" id="KAK7746489.1"/>
    </source>
</evidence>